<keyword evidence="3" id="KW-1185">Reference proteome</keyword>
<feature type="compositionally biased region" description="Polar residues" evidence="1">
    <location>
        <begin position="103"/>
        <end position="113"/>
    </location>
</feature>
<feature type="region of interest" description="Disordered" evidence="1">
    <location>
        <begin position="88"/>
        <end position="113"/>
    </location>
</feature>
<accession>A0A8D0E4J6</accession>
<evidence type="ECO:0000313" key="2">
    <source>
        <dbReference type="Ensembl" id="ENSSMRP00000026151.1"/>
    </source>
</evidence>
<evidence type="ECO:0000313" key="3">
    <source>
        <dbReference type="Proteomes" id="UP000694421"/>
    </source>
</evidence>
<reference evidence="2" key="2">
    <citation type="submission" date="2025-09" db="UniProtKB">
        <authorList>
            <consortium name="Ensembl"/>
        </authorList>
    </citation>
    <scope>IDENTIFICATION</scope>
</reference>
<evidence type="ECO:0000256" key="1">
    <source>
        <dbReference type="SAM" id="MobiDB-lite"/>
    </source>
</evidence>
<reference evidence="2" key="1">
    <citation type="submission" date="2025-08" db="UniProtKB">
        <authorList>
            <consortium name="Ensembl"/>
        </authorList>
    </citation>
    <scope>IDENTIFICATION</scope>
</reference>
<proteinExistence type="predicted"/>
<organism evidence="2 3">
    <name type="scientific">Salvator merianae</name>
    <name type="common">Argentine black and white tegu</name>
    <name type="synonym">Tupinambis merianae</name>
    <dbReference type="NCBI Taxonomy" id="96440"/>
    <lineage>
        <taxon>Eukaryota</taxon>
        <taxon>Metazoa</taxon>
        <taxon>Chordata</taxon>
        <taxon>Craniata</taxon>
        <taxon>Vertebrata</taxon>
        <taxon>Euteleostomi</taxon>
        <taxon>Lepidosauria</taxon>
        <taxon>Squamata</taxon>
        <taxon>Bifurcata</taxon>
        <taxon>Unidentata</taxon>
        <taxon>Episquamata</taxon>
        <taxon>Laterata</taxon>
        <taxon>Teiioidea</taxon>
        <taxon>Teiidae</taxon>
        <taxon>Salvator</taxon>
    </lineage>
</organism>
<dbReference type="Proteomes" id="UP000694421">
    <property type="component" value="Unplaced"/>
</dbReference>
<dbReference type="AlphaFoldDB" id="A0A8D0E4J6"/>
<protein>
    <submittedName>
        <fullName evidence="2">Uncharacterized protein</fullName>
    </submittedName>
</protein>
<sequence>ISRTLAKPSTRPVGLPCANCVWNTSRMGPCRRAGSSLPPLPRARGASPSTSVLVSLDLPFFLPLSPRGILPPPQRSFYPHLIHLQRDKTHQLDTSKRGGHSTAWGSNAVTSGS</sequence>
<name>A0A8D0E4J6_SALMN</name>
<dbReference type="GeneTree" id="ENSGT00960000189519"/>
<dbReference type="Ensembl" id="ENSSMRT00000030580.1">
    <property type="protein sequence ID" value="ENSSMRP00000026151.1"/>
    <property type="gene ID" value="ENSSMRG00000020198.1"/>
</dbReference>